<evidence type="ECO:0000313" key="1">
    <source>
        <dbReference type="EMBL" id="SKB66672.1"/>
    </source>
</evidence>
<gene>
    <name evidence="1" type="ORF">SAMN05660349_02245</name>
</gene>
<proteinExistence type="predicted"/>
<dbReference type="Pfam" id="PF08713">
    <property type="entry name" value="DNA_alkylation"/>
    <property type="match status" value="1"/>
</dbReference>
<dbReference type="AlphaFoldDB" id="A0A1T5D4N2"/>
<dbReference type="PANTHER" id="PTHR41291:SF1">
    <property type="entry name" value="DNA ALKYLATION REPAIR PROTEIN"/>
    <property type="match status" value="1"/>
</dbReference>
<dbReference type="Gene3D" id="1.25.10.90">
    <property type="match status" value="1"/>
</dbReference>
<dbReference type="InterPro" id="IPR016024">
    <property type="entry name" value="ARM-type_fold"/>
</dbReference>
<dbReference type="RefSeq" id="WP_079683719.1">
    <property type="nucleotide sequence ID" value="NZ_FUYQ01000016.1"/>
</dbReference>
<accession>A0A1T5D4N2</accession>
<dbReference type="EMBL" id="FUYQ01000016">
    <property type="protein sequence ID" value="SKB66672.1"/>
    <property type="molecule type" value="Genomic_DNA"/>
</dbReference>
<evidence type="ECO:0000313" key="2">
    <source>
        <dbReference type="Proteomes" id="UP000190852"/>
    </source>
</evidence>
<name>A0A1T5D4N2_9BACT</name>
<sequence>MQETIQQIRKQLRLAMNGVVSSSMRDKGMDYKMNFGVSVPKIKEIASQYEPSEALASLLWEQDVRELKIMATLLYPADAFTAEAANRWVSELKHLEIAEQLVANLLPKLPFAEALATQWITDTREFVSVTGYLLLARLCTLGNQLTDSTAGLMVNAAASVVEEGLSRRQRAASLALKRYGRQSQTQAASVLRAIEGLQASGEAGKLEIYNDIKFEFEYYA</sequence>
<organism evidence="1 2">
    <name type="scientific">Parabacteroides chartae</name>
    <dbReference type="NCBI Taxonomy" id="1037355"/>
    <lineage>
        <taxon>Bacteria</taxon>
        <taxon>Pseudomonadati</taxon>
        <taxon>Bacteroidota</taxon>
        <taxon>Bacteroidia</taxon>
        <taxon>Bacteroidales</taxon>
        <taxon>Tannerellaceae</taxon>
        <taxon>Parabacteroides</taxon>
    </lineage>
</organism>
<keyword evidence="2" id="KW-1185">Reference proteome</keyword>
<dbReference type="Proteomes" id="UP000190852">
    <property type="component" value="Unassembled WGS sequence"/>
</dbReference>
<reference evidence="2" key="1">
    <citation type="submission" date="2017-02" db="EMBL/GenBank/DDBJ databases">
        <authorList>
            <person name="Varghese N."/>
            <person name="Submissions S."/>
        </authorList>
    </citation>
    <scope>NUCLEOTIDE SEQUENCE [LARGE SCALE GENOMIC DNA]</scope>
    <source>
        <strain evidence="2">DSM 24967</strain>
    </source>
</reference>
<dbReference type="PANTHER" id="PTHR41291">
    <property type="entry name" value="DNA ALKYLATION REPAIR PROTEIN"/>
    <property type="match status" value="1"/>
</dbReference>
<dbReference type="InterPro" id="IPR014825">
    <property type="entry name" value="DNA_alkylation"/>
</dbReference>
<protein>
    <submittedName>
        <fullName evidence="1">DNA alkylation repair enzyme</fullName>
    </submittedName>
</protein>
<dbReference type="SUPFAM" id="SSF48371">
    <property type="entry name" value="ARM repeat"/>
    <property type="match status" value="1"/>
</dbReference>